<dbReference type="Gene3D" id="2.30.22.10">
    <property type="entry name" value="Head domain of nucleotide exchange factor GrpE"/>
    <property type="match status" value="1"/>
</dbReference>
<dbReference type="PANTHER" id="PTHR21237">
    <property type="entry name" value="GRPE PROTEIN"/>
    <property type="match status" value="1"/>
</dbReference>
<dbReference type="InterPro" id="IPR013805">
    <property type="entry name" value="GrpE_CC"/>
</dbReference>
<organism evidence="7 8">
    <name type="scientific">Pseudobdellovibrio exovorus JSS</name>
    <dbReference type="NCBI Taxonomy" id="1184267"/>
    <lineage>
        <taxon>Bacteria</taxon>
        <taxon>Pseudomonadati</taxon>
        <taxon>Bdellovibrionota</taxon>
        <taxon>Bdellovibrionia</taxon>
        <taxon>Bdellovibrionales</taxon>
        <taxon>Pseudobdellovibrionaceae</taxon>
        <taxon>Pseudobdellovibrio</taxon>
    </lineage>
</organism>
<dbReference type="SUPFAM" id="SSF51064">
    <property type="entry name" value="Head domain of nucleotide exchange factor GrpE"/>
    <property type="match status" value="1"/>
</dbReference>
<keyword evidence="3 4" id="KW-0346">Stress response</keyword>
<dbReference type="InterPro" id="IPR009012">
    <property type="entry name" value="GrpE_head"/>
</dbReference>
<dbReference type="CDD" id="cd00446">
    <property type="entry name" value="GrpE"/>
    <property type="match status" value="1"/>
</dbReference>
<dbReference type="RefSeq" id="WP_015471280.1">
    <property type="nucleotide sequence ID" value="NC_020813.1"/>
</dbReference>
<evidence type="ECO:0000256" key="4">
    <source>
        <dbReference type="RuleBase" id="RU000639"/>
    </source>
</evidence>
<evidence type="ECO:0000256" key="5">
    <source>
        <dbReference type="RuleBase" id="RU004478"/>
    </source>
</evidence>
<dbReference type="eggNOG" id="COG0576">
    <property type="taxonomic scope" value="Bacteria"/>
</dbReference>
<dbReference type="Gene3D" id="3.90.20.20">
    <property type="match status" value="1"/>
</dbReference>
<dbReference type="SUPFAM" id="SSF58014">
    <property type="entry name" value="Coiled-coil domain of nucleotide exchange factor GrpE"/>
    <property type="match status" value="1"/>
</dbReference>
<dbReference type="GO" id="GO:0042803">
    <property type="term" value="F:protein homodimerization activity"/>
    <property type="evidence" value="ECO:0007669"/>
    <property type="project" value="InterPro"/>
</dbReference>
<name>M4VE68_9BACT</name>
<keyword evidence="2 3" id="KW-0143">Chaperone</keyword>
<comment type="subcellular location">
    <subcellularLocation>
        <location evidence="3">Cytoplasm</location>
    </subcellularLocation>
</comment>
<dbReference type="AlphaFoldDB" id="M4VE68"/>
<feature type="region of interest" description="Disordered" evidence="6">
    <location>
        <begin position="1"/>
        <end position="26"/>
    </location>
</feature>
<gene>
    <name evidence="3" type="primary">grpE</name>
    <name evidence="7" type="ORF">A11Q_2574</name>
</gene>
<protein>
    <recommendedName>
        <fullName evidence="3 4">Protein GrpE</fullName>
    </recommendedName>
    <alternativeName>
        <fullName evidence="3">HSP-70 cofactor</fullName>
    </alternativeName>
</protein>
<evidence type="ECO:0000256" key="6">
    <source>
        <dbReference type="SAM" id="MobiDB-lite"/>
    </source>
</evidence>
<dbReference type="GO" id="GO:0005737">
    <property type="term" value="C:cytoplasm"/>
    <property type="evidence" value="ECO:0007669"/>
    <property type="project" value="UniProtKB-SubCell"/>
</dbReference>
<comment type="subunit">
    <text evidence="3">Homodimer.</text>
</comment>
<dbReference type="PATRIC" id="fig|1184267.3.peg.2602"/>
<sequence length="177" mass="20121">MSENNEKKVASEEAQENGATDGTQKTELEIAIEEAAKWKNDFLYLKAEFENYKRNALKERSDLLKFGSERIARDLLEVVDNFDRALELGVTPETAQTFKVGMEMTAKELKDMLNRHGIQEIPSAGQMFNPQHHEAISSEPTTEFPDGHVARVFKKPYKLHDKIIRMGQVVVATTPQK</sequence>
<dbReference type="PRINTS" id="PR00773">
    <property type="entry name" value="GRPEPROTEIN"/>
</dbReference>
<keyword evidence="8" id="KW-1185">Reference proteome</keyword>
<dbReference type="EMBL" id="CP003537">
    <property type="protein sequence ID" value="AGH96790.1"/>
    <property type="molecule type" value="Genomic_DNA"/>
</dbReference>
<dbReference type="HOGENOM" id="CLU_057217_5_2_7"/>
<dbReference type="GO" id="GO:0051082">
    <property type="term" value="F:unfolded protein binding"/>
    <property type="evidence" value="ECO:0007669"/>
    <property type="project" value="TreeGrafter"/>
</dbReference>
<evidence type="ECO:0000313" key="7">
    <source>
        <dbReference type="EMBL" id="AGH96790.1"/>
    </source>
</evidence>
<dbReference type="HAMAP" id="MF_01151">
    <property type="entry name" value="GrpE"/>
    <property type="match status" value="1"/>
</dbReference>
<evidence type="ECO:0000256" key="1">
    <source>
        <dbReference type="ARBA" id="ARBA00009054"/>
    </source>
</evidence>
<dbReference type="PANTHER" id="PTHR21237:SF23">
    <property type="entry name" value="GRPE PROTEIN HOMOLOG, MITOCHONDRIAL"/>
    <property type="match status" value="1"/>
</dbReference>
<evidence type="ECO:0000313" key="8">
    <source>
        <dbReference type="Proteomes" id="UP000012040"/>
    </source>
</evidence>
<accession>M4VE68</accession>
<dbReference type="InterPro" id="IPR000740">
    <property type="entry name" value="GrpE"/>
</dbReference>
<proteinExistence type="inferred from homology"/>
<dbReference type="Pfam" id="PF01025">
    <property type="entry name" value="GrpE"/>
    <property type="match status" value="1"/>
</dbReference>
<feature type="compositionally biased region" description="Basic and acidic residues" evidence="6">
    <location>
        <begin position="1"/>
        <end position="11"/>
    </location>
</feature>
<dbReference type="KEGG" id="bex:A11Q_2574"/>
<comment type="similarity">
    <text evidence="1 3 5">Belongs to the GrpE family.</text>
</comment>
<dbReference type="Proteomes" id="UP000012040">
    <property type="component" value="Chromosome"/>
</dbReference>
<keyword evidence="3" id="KW-0963">Cytoplasm</keyword>
<dbReference type="OrthoDB" id="9812586at2"/>
<dbReference type="STRING" id="1184267.A11Q_2574"/>
<dbReference type="GO" id="GO:0006457">
    <property type="term" value="P:protein folding"/>
    <property type="evidence" value="ECO:0007669"/>
    <property type="project" value="InterPro"/>
</dbReference>
<dbReference type="GO" id="GO:0000774">
    <property type="term" value="F:adenyl-nucleotide exchange factor activity"/>
    <property type="evidence" value="ECO:0007669"/>
    <property type="project" value="InterPro"/>
</dbReference>
<dbReference type="GO" id="GO:0051087">
    <property type="term" value="F:protein-folding chaperone binding"/>
    <property type="evidence" value="ECO:0007669"/>
    <property type="project" value="InterPro"/>
</dbReference>
<comment type="function">
    <text evidence="3 4">Participates actively in the response to hyperosmotic and heat shock by preventing the aggregation of stress-denatured proteins, in association with DnaK and GrpE. It is the nucleotide exchange factor for DnaK and may function as a thermosensor. Unfolded proteins bind initially to DnaJ; upon interaction with the DnaJ-bound protein, DnaK hydrolyzes its bound ATP, resulting in the formation of a stable complex. GrpE releases ADP from DnaK; ATP binding to DnaK triggers the release of the substrate protein, thus completing the reaction cycle. Several rounds of ATP-dependent interactions between DnaJ, DnaK and GrpE are required for fully efficient folding.</text>
</comment>
<dbReference type="PROSITE" id="PS01071">
    <property type="entry name" value="GRPE"/>
    <property type="match status" value="1"/>
</dbReference>
<evidence type="ECO:0000256" key="2">
    <source>
        <dbReference type="ARBA" id="ARBA00023186"/>
    </source>
</evidence>
<evidence type="ECO:0000256" key="3">
    <source>
        <dbReference type="HAMAP-Rule" id="MF_01151"/>
    </source>
</evidence>
<reference evidence="7 8" key="1">
    <citation type="journal article" date="2013" name="ISME J.">
        <title>By their genes ye shall know them: genomic signatures of predatory bacteria.</title>
        <authorList>
            <person name="Pasternak Z."/>
            <person name="Pietrokovski S."/>
            <person name="Rotem O."/>
            <person name="Gophna U."/>
            <person name="Lurie-Weinberger M.N."/>
            <person name="Jurkevitch E."/>
        </authorList>
    </citation>
    <scope>NUCLEOTIDE SEQUENCE [LARGE SCALE GENOMIC DNA]</scope>
    <source>
        <strain evidence="7 8">JSS</strain>
    </source>
</reference>